<evidence type="ECO:0000313" key="3">
    <source>
        <dbReference type="Proteomes" id="UP000295818"/>
    </source>
</evidence>
<keyword evidence="3" id="KW-1185">Reference proteome</keyword>
<dbReference type="InterPro" id="IPR013211">
    <property type="entry name" value="LVIVD"/>
</dbReference>
<reference evidence="2 3" key="1">
    <citation type="journal article" date="2015" name="Stand. Genomic Sci.">
        <title>Genomic Encyclopedia of Bacterial and Archaeal Type Strains, Phase III: the genomes of soil and plant-associated and newly described type strains.</title>
        <authorList>
            <person name="Whitman W.B."/>
            <person name="Woyke T."/>
            <person name="Klenk H.P."/>
            <person name="Zhou Y."/>
            <person name="Lilburn T.G."/>
            <person name="Beck B.J."/>
            <person name="De Vos P."/>
            <person name="Vandamme P."/>
            <person name="Eisen J.A."/>
            <person name="Garrity G."/>
            <person name="Hugenholtz P."/>
            <person name="Kyrpides N.C."/>
        </authorList>
    </citation>
    <scope>NUCLEOTIDE SEQUENCE [LARGE SCALE GENOMIC DNA]</scope>
    <source>
        <strain evidence="2 3">VKM Ac-2538</strain>
    </source>
</reference>
<proteinExistence type="predicted"/>
<keyword evidence="1" id="KW-0732">Signal</keyword>
<dbReference type="EMBL" id="SLWM01000005">
    <property type="protein sequence ID" value="TCO24455.1"/>
    <property type="molecule type" value="Genomic_DNA"/>
</dbReference>
<evidence type="ECO:0000256" key="1">
    <source>
        <dbReference type="SAM" id="SignalP"/>
    </source>
</evidence>
<organism evidence="2 3">
    <name type="scientific">Kribbella orskensis</name>
    <dbReference type="NCBI Taxonomy" id="2512216"/>
    <lineage>
        <taxon>Bacteria</taxon>
        <taxon>Bacillati</taxon>
        <taxon>Actinomycetota</taxon>
        <taxon>Actinomycetes</taxon>
        <taxon>Propionibacteriales</taxon>
        <taxon>Kribbellaceae</taxon>
        <taxon>Kribbella</taxon>
    </lineage>
</organism>
<dbReference type="Proteomes" id="UP000295818">
    <property type="component" value="Unassembled WGS sequence"/>
</dbReference>
<protein>
    <recommendedName>
        <fullName evidence="4">LVIVD repeat-containing protein</fullName>
    </recommendedName>
</protein>
<evidence type="ECO:0008006" key="4">
    <source>
        <dbReference type="Google" id="ProtNLM"/>
    </source>
</evidence>
<name>A0ABY2BM76_9ACTN</name>
<dbReference type="SUPFAM" id="SSF75011">
    <property type="entry name" value="3-carboxy-cis,cis-mucoante lactonizing enzyme"/>
    <property type="match status" value="1"/>
</dbReference>
<dbReference type="RefSeq" id="WP_132189359.1">
    <property type="nucleotide sequence ID" value="NZ_SLWM01000005.1"/>
</dbReference>
<accession>A0ABY2BM76</accession>
<gene>
    <name evidence="2" type="ORF">EV644_105489</name>
</gene>
<evidence type="ECO:0000313" key="2">
    <source>
        <dbReference type="EMBL" id="TCO24455.1"/>
    </source>
</evidence>
<feature type="chain" id="PRO_5047035877" description="LVIVD repeat-containing protein" evidence="1">
    <location>
        <begin position="34"/>
        <end position="461"/>
    </location>
</feature>
<sequence>MRIGRPRTLARLTFTVSLVAALLGVGATGAANADNPAPPDTGATKSDNITHLASVPMTGPLASGVNTDIAFAGKTAYVGNYSGFAIYDIANPANPKLISQVSCPGSQNDVSIYAGLLFLSTDSSRSDNSCQSVSQSPTVKESWEGIKIFDVKDPRSPRYVAAVETKCGSHTHTLVPDKSKDSVYIYNSSYFPNATYPDCQPPNDRIDIVKVPLKDPAKAAVVASPVLFPDGGFPGSDTGYETSGCHDITAFPAKNIAVGACMGDGVLLDISKPAAPKVIDQVQDAANFSFWHGATFNGDGTKVVFMDELGGGGGAECNTEVGPDKGATAIFDIRNKKLKFRSYYKIPRHQAEQENCVSHNGSLIPVRGRDIMVQAWYQGGFSVWDFTDSAHPREIGYFDRPPIEPASFGGYWSVYYYNGAIYGTESVRAFDVFKITDRRTDPASRIRLKELNVQTQPPFWG</sequence>
<dbReference type="Pfam" id="PF08309">
    <property type="entry name" value="LVIVD"/>
    <property type="match status" value="1"/>
</dbReference>
<comment type="caution">
    <text evidence="2">The sequence shown here is derived from an EMBL/GenBank/DDBJ whole genome shotgun (WGS) entry which is preliminary data.</text>
</comment>
<feature type="signal peptide" evidence="1">
    <location>
        <begin position="1"/>
        <end position="33"/>
    </location>
</feature>